<comment type="subcellular location">
    <subcellularLocation>
        <location evidence="1">Membrane</location>
    </subcellularLocation>
</comment>
<dbReference type="PANTHER" id="PTHR30566">
    <property type="entry name" value="YNAI-RELATED MECHANOSENSITIVE ION CHANNEL"/>
    <property type="match status" value="1"/>
</dbReference>
<dbReference type="Pfam" id="PF00924">
    <property type="entry name" value="MS_channel_2nd"/>
    <property type="match status" value="1"/>
</dbReference>
<reference evidence="7" key="1">
    <citation type="submission" date="2024-02" db="EMBL/GenBank/DDBJ databases">
        <title>Sediminibacterium planktonica sp. nov. and Sediminibacterium longus sp. nov., isolated from surface lake and river water.</title>
        <authorList>
            <person name="Watanabe K."/>
            <person name="Takemine S."/>
            <person name="Ishii Y."/>
            <person name="Ogata Y."/>
            <person name="Shindo C."/>
            <person name="Suda W."/>
        </authorList>
    </citation>
    <scope>NUCLEOTIDE SEQUENCE</scope>
    <source>
        <strain evidence="7">KACHI17</strain>
    </source>
</reference>
<dbReference type="Gene3D" id="2.30.30.60">
    <property type="match status" value="1"/>
</dbReference>
<dbReference type="InterPro" id="IPR006685">
    <property type="entry name" value="MscS_channel_2nd"/>
</dbReference>
<dbReference type="Gene3D" id="1.10.287.1260">
    <property type="match status" value="1"/>
</dbReference>
<name>A0AAT9GJT4_9BACT</name>
<feature type="transmembrane region" description="Helical" evidence="5">
    <location>
        <begin position="58"/>
        <end position="79"/>
    </location>
</feature>
<feature type="transmembrane region" description="Helical" evidence="5">
    <location>
        <begin position="149"/>
        <end position="166"/>
    </location>
</feature>
<dbReference type="InterPro" id="IPR023408">
    <property type="entry name" value="MscS_beta-dom_sf"/>
</dbReference>
<protein>
    <submittedName>
        <fullName evidence="7">Mechanosensitive ion channel family protein</fullName>
    </submittedName>
</protein>
<dbReference type="RefSeq" id="WP_353548518.1">
    <property type="nucleotide sequence ID" value="NZ_AP029612.1"/>
</dbReference>
<evidence type="ECO:0000259" key="6">
    <source>
        <dbReference type="Pfam" id="PF00924"/>
    </source>
</evidence>
<evidence type="ECO:0000256" key="5">
    <source>
        <dbReference type="SAM" id="Phobius"/>
    </source>
</evidence>
<sequence>MEKLLQQKVLDNTIESYLYVLGTILVMLVLKRFISKYLANQLYKAITKKRNQTARQSFLDLVAGPLGLFLFLSITIIAVDKLRFPGVLDFKIYRITSRQMIESVANAIMVIVFIRLCLRIIDFVAIVLEEKANLTADQTDNQLIIFFKDFFKVILVIIGILLMMKFSFNKPVGNVLTGLSIVGAALALATRESLENLIASFIIFFDRPFAVGDLVKVNGFTGNIEKIGLRSTRIRTAEKTYISVPNKQMVDTIVDNISLRTQRKAELRMELDLAASASQLEAFTVAVKKILDKPDVLNSVVFLAETGKNANVVIIEFFTSMDQSIEAFNQLRQQVNLEIITWLETHQLQLAAANTDVTVRQG</sequence>
<dbReference type="EMBL" id="AP029612">
    <property type="protein sequence ID" value="BFG70880.1"/>
    <property type="molecule type" value="Genomic_DNA"/>
</dbReference>
<dbReference type="AlphaFoldDB" id="A0AAT9GJT4"/>
<evidence type="ECO:0000256" key="4">
    <source>
        <dbReference type="ARBA" id="ARBA00023136"/>
    </source>
</evidence>
<feature type="transmembrane region" description="Helical" evidence="5">
    <location>
        <begin position="107"/>
        <end position="128"/>
    </location>
</feature>
<keyword evidence="3 5" id="KW-1133">Transmembrane helix</keyword>
<evidence type="ECO:0000313" key="7">
    <source>
        <dbReference type="EMBL" id="BFG70880.1"/>
    </source>
</evidence>
<dbReference type="PANTHER" id="PTHR30566:SF5">
    <property type="entry name" value="MECHANOSENSITIVE ION CHANNEL PROTEIN 1, MITOCHONDRIAL-RELATED"/>
    <property type="match status" value="1"/>
</dbReference>
<keyword evidence="4 5" id="KW-0472">Membrane</keyword>
<dbReference type="GO" id="GO:0008381">
    <property type="term" value="F:mechanosensitive monoatomic ion channel activity"/>
    <property type="evidence" value="ECO:0007669"/>
    <property type="project" value="UniProtKB-ARBA"/>
</dbReference>
<dbReference type="SUPFAM" id="SSF50182">
    <property type="entry name" value="Sm-like ribonucleoproteins"/>
    <property type="match status" value="1"/>
</dbReference>
<accession>A0AAT9GJT4</accession>
<dbReference type="InterPro" id="IPR010920">
    <property type="entry name" value="LSM_dom_sf"/>
</dbReference>
<feature type="transmembrane region" description="Helical" evidence="5">
    <location>
        <begin position="16"/>
        <end position="34"/>
    </location>
</feature>
<feature type="domain" description="Mechanosensitive ion channel MscS" evidence="6">
    <location>
        <begin position="193"/>
        <end position="258"/>
    </location>
</feature>
<keyword evidence="2 5" id="KW-0812">Transmembrane</keyword>
<dbReference type="GO" id="GO:0016020">
    <property type="term" value="C:membrane"/>
    <property type="evidence" value="ECO:0007669"/>
    <property type="project" value="UniProtKB-SubCell"/>
</dbReference>
<evidence type="ECO:0000256" key="1">
    <source>
        <dbReference type="ARBA" id="ARBA00004370"/>
    </source>
</evidence>
<gene>
    <name evidence="7" type="ORF">KACHI17_17610</name>
</gene>
<evidence type="ECO:0000256" key="2">
    <source>
        <dbReference type="ARBA" id="ARBA00022692"/>
    </source>
</evidence>
<evidence type="ECO:0000256" key="3">
    <source>
        <dbReference type="ARBA" id="ARBA00022989"/>
    </source>
</evidence>
<proteinExistence type="predicted"/>
<organism evidence="7">
    <name type="scientific">Sediminibacterium sp. KACHI17</name>
    <dbReference type="NCBI Taxonomy" id="1751071"/>
    <lineage>
        <taxon>Bacteria</taxon>
        <taxon>Pseudomonadati</taxon>
        <taxon>Bacteroidota</taxon>
        <taxon>Chitinophagia</taxon>
        <taxon>Chitinophagales</taxon>
        <taxon>Chitinophagaceae</taxon>
        <taxon>Sediminibacterium</taxon>
    </lineage>
</organism>